<name>A0A923I0Y6_9BURK</name>
<dbReference type="AlphaFoldDB" id="A0A923I0Y6"/>
<organism evidence="2 3">
    <name type="scientific">Undibacterium rugosum</name>
    <dbReference type="NCBI Taxonomy" id="2762291"/>
    <lineage>
        <taxon>Bacteria</taxon>
        <taxon>Pseudomonadati</taxon>
        <taxon>Pseudomonadota</taxon>
        <taxon>Betaproteobacteria</taxon>
        <taxon>Burkholderiales</taxon>
        <taxon>Oxalobacteraceae</taxon>
        <taxon>Undibacterium</taxon>
    </lineage>
</organism>
<evidence type="ECO:0000313" key="3">
    <source>
        <dbReference type="Proteomes" id="UP000612361"/>
    </source>
</evidence>
<evidence type="ECO:0000313" key="2">
    <source>
        <dbReference type="EMBL" id="MBC3935641.1"/>
    </source>
</evidence>
<feature type="transmembrane region" description="Helical" evidence="1">
    <location>
        <begin position="27"/>
        <end position="46"/>
    </location>
</feature>
<sequence>MMKRLNINFSKSGLTASILRLSWLQRGLLFGFLILLFYSIFVYIGLLDTAKSIQNDIVSVQTKISRYQQKETPITENIPNEKIRVVNQIVKQLNFPWSGLLDKLEKLTPMDIALLSIEPDSKKEAVRIEAEAKNYNAMLSYLAALNADGEFNNVVLIRHVVNEQESNKPLRFQFEAKQKQIEK</sequence>
<dbReference type="RefSeq" id="WP_186881199.1">
    <property type="nucleotide sequence ID" value="NZ_JACOGG010000008.1"/>
</dbReference>
<protein>
    <submittedName>
        <fullName evidence="2">PilN domain-containing protein</fullName>
    </submittedName>
</protein>
<accession>A0A923I0Y6</accession>
<evidence type="ECO:0000256" key="1">
    <source>
        <dbReference type="SAM" id="Phobius"/>
    </source>
</evidence>
<gene>
    <name evidence="2" type="ORF">H8K47_09740</name>
</gene>
<keyword evidence="1" id="KW-0812">Transmembrane</keyword>
<reference evidence="2" key="1">
    <citation type="submission" date="2020-08" db="EMBL/GenBank/DDBJ databases">
        <title>Novel species isolated from subtropical streams in China.</title>
        <authorList>
            <person name="Lu H."/>
        </authorList>
    </citation>
    <scope>NUCLEOTIDE SEQUENCE</scope>
    <source>
        <strain evidence="2">CY7W</strain>
    </source>
</reference>
<dbReference type="EMBL" id="JACOGG010000008">
    <property type="protein sequence ID" value="MBC3935641.1"/>
    <property type="molecule type" value="Genomic_DNA"/>
</dbReference>
<comment type="caution">
    <text evidence="2">The sequence shown here is derived from an EMBL/GenBank/DDBJ whole genome shotgun (WGS) entry which is preliminary data.</text>
</comment>
<keyword evidence="1" id="KW-1133">Transmembrane helix</keyword>
<keyword evidence="1" id="KW-0472">Membrane</keyword>
<proteinExistence type="predicted"/>
<dbReference type="Pfam" id="PF05137">
    <property type="entry name" value="PilN"/>
    <property type="match status" value="1"/>
</dbReference>
<dbReference type="Proteomes" id="UP000612361">
    <property type="component" value="Unassembled WGS sequence"/>
</dbReference>
<dbReference type="InterPro" id="IPR007813">
    <property type="entry name" value="PilN"/>
</dbReference>
<keyword evidence="3" id="KW-1185">Reference proteome</keyword>